<feature type="signal peptide" evidence="5">
    <location>
        <begin position="1"/>
        <end position="21"/>
    </location>
</feature>
<feature type="chain" id="PRO_5035437945" description="Folate receptor-like domain-containing protein" evidence="5">
    <location>
        <begin position="22"/>
        <end position="291"/>
    </location>
</feature>
<accession>A0A8K0HL97</accession>
<protein>
    <recommendedName>
        <fullName evidence="6">Folate receptor-like domain-containing protein</fullName>
    </recommendedName>
</protein>
<evidence type="ECO:0000256" key="5">
    <source>
        <dbReference type="SAM" id="SignalP"/>
    </source>
</evidence>
<evidence type="ECO:0000256" key="1">
    <source>
        <dbReference type="ARBA" id="ARBA00022729"/>
    </source>
</evidence>
<evidence type="ECO:0000313" key="7">
    <source>
        <dbReference type="EMBL" id="KAF3454541.1"/>
    </source>
</evidence>
<dbReference type="EMBL" id="VOIH02000002">
    <property type="protein sequence ID" value="KAF3454541.1"/>
    <property type="molecule type" value="Genomic_DNA"/>
</dbReference>
<keyword evidence="1 5" id="KW-0732">Signal</keyword>
<dbReference type="OrthoDB" id="498177at2759"/>
<feature type="domain" description="Folate receptor-like" evidence="6">
    <location>
        <begin position="48"/>
        <end position="169"/>
    </location>
</feature>
<dbReference type="PANTHER" id="PTHR37390">
    <property type="entry name" value="OS02G0592500 PROTEIN"/>
    <property type="match status" value="1"/>
</dbReference>
<keyword evidence="2" id="KW-1015">Disulfide bond</keyword>
<dbReference type="InterPro" id="IPR018143">
    <property type="entry name" value="Folate_rcpt-like"/>
</dbReference>
<evidence type="ECO:0000259" key="6">
    <source>
        <dbReference type="Pfam" id="PF03024"/>
    </source>
</evidence>
<keyword evidence="4" id="KW-0472">Membrane</keyword>
<dbReference type="PANTHER" id="PTHR37390:SF1">
    <property type="entry name" value="FOLATE-BINDING PROTEIN 1"/>
    <property type="match status" value="1"/>
</dbReference>
<dbReference type="InterPro" id="IPR053305">
    <property type="entry name" value="Folate-binding_rcpt-like"/>
</dbReference>
<comment type="caution">
    <text evidence="7">The sequence shown here is derived from an EMBL/GenBank/DDBJ whole genome shotgun (WGS) entry which is preliminary data.</text>
</comment>
<keyword evidence="4" id="KW-1133">Transmembrane helix</keyword>
<evidence type="ECO:0000256" key="4">
    <source>
        <dbReference type="SAM" id="Phobius"/>
    </source>
</evidence>
<evidence type="ECO:0000313" key="8">
    <source>
        <dbReference type="Proteomes" id="UP000796880"/>
    </source>
</evidence>
<keyword evidence="8" id="KW-1185">Reference proteome</keyword>
<dbReference type="Pfam" id="PF03024">
    <property type="entry name" value="Folate_rec"/>
    <property type="match status" value="1"/>
</dbReference>
<sequence length="291" mass="31935">MRYGCLILLLVFDLLLPFSSGKSDGLCVSQGGRFPPFSSEGKPPKKVTKGPKDLTLCRVFRRKTCCDVAQTHPALLAIRKLASTGEATRECLQLYELLECSICDPRVGVQPGPPLICTSFCDRVFEACSAAYFSMDAMSQVLAPCGINDFVCGRASEWVHNGTELCHSAGFAVKDDLYLDTEETPCYGGKASLDLIADSWKASGSEVPQKVKSVALLKDFQQWASEMPFSERVSWAVGGMVLTAGLLFVSKRKSHSQRQKLAAIQRTTRKLEGKMNQKYPGSQGSKRESKR</sequence>
<name>A0A8K0HL97_9ROSA</name>
<organism evidence="7 8">
    <name type="scientific">Rhamnella rubrinervis</name>
    <dbReference type="NCBI Taxonomy" id="2594499"/>
    <lineage>
        <taxon>Eukaryota</taxon>
        <taxon>Viridiplantae</taxon>
        <taxon>Streptophyta</taxon>
        <taxon>Embryophyta</taxon>
        <taxon>Tracheophyta</taxon>
        <taxon>Spermatophyta</taxon>
        <taxon>Magnoliopsida</taxon>
        <taxon>eudicotyledons</taxon>
        <taxon>Gunneridae</taxon>
        <taxon>Pentapetalae</taxon>
        <taxon>rosids</taxon>
        <taxon>fabids</taxon>
        <taxon>Rosales</taxon>
        <taxon>Rhamnaceae</taxon>
        <taxon>rhamnoid group</taxon>
        <taxon>Rhamneae</taxon>
        <taxon>Rhamnella</taxon>
    </lineage>
</organism>
<keyword evidence="4" id="KW-0812">Transmembrane</keyword>
<proteinExistence type="predicted"/>
<reference evidence="7" key="1">
    <citation type="submission" date="2020-03" db="EMBL/GenBank/DDBJ databases">
        <title>A high-quality chromosome-level genome assembly of a woody plant with both climbing and erect habits, Rhamnella rubrinervis.</title>
        <authorList>
            <person name="Lu Z."/>
            <person name="Yang Y."/>
            <person name="Zhu X."/>
            <person name="Sun Y."/>
        </authorList>
    </citation>
    <scope>NUCLEOTIDE SEQUENCE</scope>
    <source>
        <strain evidence="7">BYM</strain>
        <tissue evidence="7">Leaf</tissue>
    </source>
</reference>
<feature type="region of interest" description="Disordered" evidence="3">
    <location>
        <begin position="253"/>
        <end position="291"/>
    </location>
</feature>
<gene>
    <name evidence="7" type="ORF">FNV43_RR04989</name>
</gene>
<dbReference type="Proteomes" id="UP000796880">
    <property type="component" value="Unassembled WGS sequence"/>
</dbReference>
<dbReference type="AlphaFoldDB" id="A0A8K0HL97"/>
<feature type="transmembrane region" description="Helical" evidence="4">
    <location>
        <begin position="233"/>
        <end position="250"/>
    </location>
</feature>
<evidence type="ECO:0000256" key="2">
    <source>
        <dbReference type="ARBA" id="ARBA00023157"/>
    </source>
</evidence>
<evidence type="ECO:0000256" key="3">
    <source>
        <dbReference type="SAM" id="MobiDB-lite"/>
    </source>
</evidence>